<feature type="transmembrane region" description="Helical" evidence="7">
    <location>
        <begin position="2391"/>
        <end position="2408"/>
    </location>
</feature>
<dbReference type="SUPFAM" id="SSF53822">
    <property type="entry name" value="Periplasmic binding protein-like I"/>
    <property type="match status" value="5"/>
</dbReference>
<reference evidence="9 10" key="1">
    <citation type="journal article" date="2024" name="Science">
        <title>Giant polyketide synthase enzymes in the biosynthesis of giant marine polyether toxins.</title>
        <authorList>
            <person name="Fallon T.R."/>
            <person name="Shende V.V."/>
            <person name="Wierzbicki I.H."/>
            <person name="Pendleton A.L."/>
            <person name="Watervoot N.F."/>
            <person name="Auber R.P."/>
            <person name="Gonzalez D.J."/>
            <person name="Wisecaver J.H."/>
            <person name="Moore B.S."/>
        </authorList>
    </citation>
    <scope>NUCLEOTIDE SEQUENCE [LARGE SCALE GENOMIC DNA]</scope>
    <source>
        <strain evidence="9 10">12B1</strain>
    </source>
</reference>
<sequence length="2678" mass="291241">MFGTEESGYAPLGSWSPRLGAYQAVREINNKTDGVADWLLPSTEIRIAYSDSKCDPGVGIQGALHLTRDAFDGQGVHVIVGAGCSGASVTATLVSEGSRVPMISGSASSPTLSNGRQYPYFLRTAPSDAFGAAAMVNLLRSLWNYTTVALVHSTDAYGSGIAGAFQRRSFEAGLEIRTTQNFVQDATDFSVQQRSLLRAGSRVIVLLCPQVDSSRFMRKALDVGIGGDGYLWLGGDTLAGSGVWESDAELASDPSLRLKVLRGYYAIGPWSTSALYQSYFARRLRLPPTRGNDGSCSLERDDDGTLLWAQDHDGNASTPLLCAGHDLSVDNPYDAFAYDAAFAAAYAIHDLIEAQNRTEILGDELLEALIKRVRFEGVTGVIDFHDASSDPDLLYHGDRRVGISYHLFNYVDNAQGLVAVGAWTACSSGDDCSWSEQWEPAEGVRLTYSTADNTKPPQLAPPRLTSVRIGLLLPMFGTEESGYAPASWSPRLGAYQAVREINNKTDGVADWLLPNTEIRIAYSDSKCDPGVGIQGALHLTRDAFDGQGVHVIVGAGCSGASVTAALVSEGSRVPMISSSSSSPTLSNGRQYPYFLRTAPSDAFGAVAMVNLLRSLWNYTTVALVHSTDAYGSGIAGAFQRRSFEAGLEIRTTQNFVQDATDFSVQQRSLLRAGSRVIVLLCQQVDSSRFMRKALDVGIGGDGYLWLGGDTLAESGVWESDAELASDPSLRLKVLRGYYAIGPWSTSALYQSYFARRLRLPPTRGNDGSCSLERDDDGTLLWAQDHDGNASTPLLCAGHDLSVDNPYDAFAYDAAFAAAYAIHDLIEAQNRTEILGDELLEALIKRVRFEGVTGLVDFHDASSDPDLLYHGDRRVGISYHLFNYVDNAQGLVTVGAWTACSSGDDCSWSEQWEPAEGVRLTYSTADNTKPPQLAPPRLTSVRIGLLLPMFGTEESGYAPASWSPRLGAYQAVREINNKTDGVADWLLPNTEIRIAYSDSKCDPGVGIQGALHLTRDAFDGQGVHMIVGAGCSGASVTAALVSEGSRVPMISGSSSSPTLSNGRQYPYFLRTAPSDAFGAVAMLNLLRSLWNYTTVALVHSTDAYGSGIAGAFQRRSFEAGLEIRTTQNFAQDATDFSVQQRSLLRAGSRVIVLLCQQVDSSRFMRKALDVGIGGDGYLWLGGDAMVDSGVWESDAELASDPSLRLKVLRGYYAIGPRSTSALYQSYFARRLRLPPTRGNDGSCSLERDDDGTLLWAQDHDGNASTPLLCAGHDLSVNNQQDPFAYDAAFAAAYAIHDLIEAQNRTEILGDELLEALIKRVRFEGVTGVIDFHDASSDPDLLYHGDRRVGISYHLFNYVDNTQGLVTVGAWTACSSGDDCSWSEQWEPAEGVRLTYSTADNTKPPQLVPPRLTSVRIGLLLPMFGTEESGYAPASWSPRLGAYQAVREINNKTDGVADWLLPNTEIRIAYSDSKCDPGVGIQGALHLTRGAFDGQGVHVIVGAGCSGASVTASLVSEGSRVPMISSSSSSPTLSNGRQYPYFLRTAPSDAFGAVAMVNLLRSLWNYTTVALVHSTDAYGSGIAGAFQRRSFEAGLEIRTTQNFVQDATDFSVQQRYLLRAGSRVIVLLCQQVDSSRFMRRALDVGIGGDGYLWLGGDTLAESGVWESDAELASDPSLRLKVLRGYYAIGPWSTSALYQSYFARRLRLPPTRGNDGSCSLERDDDGTLLWAQDHDGNASTPLLCAGHDLSVDNPYDAFAYDAAFAAAYAIHDLIEAQNRTEILGDELLEALIKRVRFEGVTGLVDFHDASSDPDLLYHGDRRVGISYHLFNYVDNAQGLVTVGAWTACSSGDDCSWSEQWEPAEGVRLTYSTADNTKPPQLVPPRLTSVRIGLLLPMFGTEESGYAPLGSWSPRLGAYQAVREINNKTDGVADWLLPNTEIRIAYSDSKCDPGVGIQGALHLTRDAFDGQGVHVIVGAGCSGASVTAALVSEGSRVPMISSSSSSPTLSNGRQYPYFLRTAPSDAFGAVAMVNLLRSLWNYTTVALVHSTDAYGSGIAGAFQRRSFEAGLEIRTTQNFVQDATDFSVQQRSLLRAGSRVIVLLCQQVDSSRFMRKALDVGIGGDGYLWLGGDTLAESGVWESDAELASDPSLRLKVLRGYYAIGPRSTSALYQSYFARRLRLPPTRSNNGSCSLERDDDGTLLWAQDHDGNASTPLLCAGHDLSVDNPYDAFAYDAAFAAAYAIHDLIEAQNRTEILGDELLEALIKRVRFEGVTGLVDFHDASSDPDLLYHGDRRVGISYHLFNYVDNAQGLVAVGAWTACRIGAIATPSALLMLLFSQRLAIKSGHSNRITRAAAVLHREYRTMYYWWEVVFLMQRLIIVGFVQWIPEPSQRILVGVMIALLYLCALMAAKPYKRADLGRLAFWSQLATFLCLFASLYIHQLNKLTVYSFAEPEAAIDVIGFSSIDSLATTIIIITLAFLCCFFVFAIHQIYHAHDVGILRMSLSMYPPELSLSQGMRFHMFLSHIWSSGQDQVANIKRMLQLTLPGCRIFLDIDDLTDLEHLEDLVQTSQYLLYLSTKTFQGSVGQYLAEEVRVAMMHGVNYILIHENDEAYGGCSFSSILEEAPQDLVRLGLFRRIAIPFHAPPYLDISLALLANALDEKGFQCSPFPVLKASEVRP</sequence>
<gene>
    <name evidence="9" type="ORF">AB1Y20_022496</name>
</gene>
<keyword evidence="6" id="KW-0325">Glycoprotein</keyword>
<feature type="domain" description="Receptor ligand binding region" evidence="8">
    <location>
        <begin position="23"/>
        <end position="387"/>
    </location>
</feature>
<dbReference type="InterPro" id="IPR051010">
    <property type="entry name" value="BCAA_transport"/>
</dbReference>
<feature type="domain" description="Receptor ligand binding region" evidence="8">
    <location>
        <begin position="1916"/>
        <end position="2280"/>
    </location>
</feature>
<protein>
    <recommendedName>
        <fullName evidence="8">Receptor ligand binding region domain-containing protein</fullName>
    </recommendedName>
</protein>
<keyword evidence="2 7" id="KW-0812">Transmembrane</keyword>
<feature type="transmembrane region" description="Helical" evidence="7">
    <location>
        <begin position="2467"/>
        <end position="2491"/>
    </location>
</feature>
<evidence type="ECO:0000313" key="9">
    <source>
        <dbReference type="EMBL" id="KAL1520936.1"/>
    </source>
</evidence>
<evidence type="ECO:0000259" key="8">
    <source>
        <dbReference type="Pfam" id="PF01094"/>
    </source>
</evidence>
<dbReference type="PANTHER" id="PTHR30483">
    <property type="entry name" value="LEUCINE-SPECIFIC-BINDING PROTEIN"/>
    <property type="match status" value="1"/>
</dbReference>
<feature type="transmembrane region" description="Helical" evidence="7">
    <location>
        <begin position="2420"/>
        <end position="2438"/>
    </location>
</feature>
<keyword evidence="3 7" id="KW-1133">Transmembrane helix</keyword>
<dbReference type="PRINTS" id="PR00248">
    <property type="entry name" value="GPCRMGR"/>
</dbReference>
<dbReference type="GO" id="GO:0004930">
    <property type="term" value="F:G protein-coupled receptor activity"/>
    <property type="evidence" value="ECO:0007669"/>
    <property type="project" value="InterPro"/>
</dbReference>
<keyword evidence="4 7" id="KW-0472">Membrane</keyword>
<dbReference type="InterPro" id="IPR000337">
    <property type="entry name" value="GPCR_3"/>
</dbReference>
<comment type="subcellular location">
    <subcellularLocation>
        <location evidence="1">Membrane</location>
        <topology evidence="1">Multi-pass membrane protein</topology>
    </subcellularLocation>
</comment>
<organism evidence="9 10">
    <name type="scientific">Prymnesium parvum</name>
    <name type="common">Toxic golden alga</name>
    <dbReference type="NCBI Taxonomy" id="97485"/>
    <lineage>
        <taxon>Eukaryota</taxon>
        <taxon>Haptista</taxon>
        <taxon>Haptophyta</taxon>
        <taxon>Prymnesiophyceae</taxon>
        <taxon>Prymnesiales</taxon>
        <taxon>Prymnesiaceae</taxon>
        <taxon>Prymnesium</taxon>
    </lineage>
</organism>
<comment type="caution">
    <text evidence="9">The sequence shown here is derived from an EMBL/GenBank/DDBJ whole genome shotgun (WGS) entry which is preliminary data.</text>
</comment>
<dbReference type="Proteomes" id="UP001515480">
    <property type="component" value="Unassembled WGS sequence"/>
</dbReference>
<evidence type="ECO:0000256" key="5">
    <source>
        <dbReference type="ARBA" id="ARBA00023170"/>
    </source>
</evidence>
<dbReference type="InterPro" id="IPR001828">
    <property type="entry name" value="ANF_lig-bd_rcpt"/>
</dbReference>
<dbReference type="InterPro" id="IPR028082">
    <property type="entry name" value="Peripla_BP_I"/>
</dbReference>
<proteinExistence type="predicted"/>
<evidence type="ECO:0000256" key="2">
    <source>
        <dbReference type="ARBA" id="ARBA00022692"/>
    </source>
</evidence>
<keyword evidence="10" id="KW-1185">Reference proteome</keyword>
<dbReference type="EMBL" id="JBGBPQ010000008">
    <property type="protein sequence ID" value="KAL1520936.1"/>
    <property type="molecule type" value="Genomic_DNA"/>
</dbReference>
<accession>A0AB34JJQ2</accession>
<name>A0AB34JJQ2_PRYPA</name>
<feature type="domain" description="Receptor ligand binding region" evidence="8">
    <location>
        <begin position="496"/>
        <end position="860"/>
    </location>
</feature>
<evidence type="ECO:0000256" key="6">
    <source>
        <dbReference type="ARBA" id="ARBA00023180"/>
    </source>
</evidence>
<evidence type="ECO:0000256" key="4">
    <source>
        <dbReference type="ARBA" id="ARBA00023136"/>
    </source>
</evidence>
<keyword evidence="5" id="KW-0675">Receptor</keyword>
<evidence type="ECO:0000256" key="3">
    <source>
        <dbReference type="ARBA" id="ARBA00022989"/>
    </source>
</evidence>
<feature type="transmembrane region" description="Helical" evidence="7">
    <location>
        <begin position="2364"/>
        <end position="2385"/>
    </location>
</feature>
<dbReference type="GO" id="GO:0016020">
    <property type="term" value="C:membrane"/>
    <property type="evidence" value="ECO:0007669"/>
    <property type="project" value="UniProtKB-SubCell"/>
</dbReference>
<dbReference type="Gene3D" id="3.40.50.2300">
    <property type="match status" value="10"/>
</dbReference>
<evidence type="ECO:0000256" key="1">
    <source>
        <dbReference type="ARBA" id="ARBA00004141"/>
    </source>
</evidence>
<evidence type="ECO:0000313" key="10">
    <source>
        <dbReference type="Proteomes" id="UP001515480"/>
    </source>
</evidence>
<feature type="domain" description="Receptor ligand binding region" evidence="8">
    <location>
        <begin position="969"/>
        <end position="1333"/>
    </location>
</feature>
<dbReference type="Pfam" id="PF01094">
    <property type="entry name" value="ANF_receptor"/>
    <property type="match status" value="5"/>
</dbReference>
<evidence type="ECO:0000256" key="7">
    <source>
        <dbReference type="SAM" id="Phobius"/>
    </source>
</evidence>
<dbReference type="PANTHER" id="PTHR30483:SF6">
    <property type="entry name" value="PERIPLASMIC BINDING PROTEIN OF ABC TRANSPORTER FOR NATURAL AMINO ACIDS"/>
    <property type="match status" value="1"/>
</dbReference>
<feature type="domain" description="Receptor ligand binding region" evidence="8">
    <location>
        <begin position="1442"/>
        <end position="1806"/>
    </location>
</feature>